<gene>
    <name evidence="2" type="ORF">A2961_01065</name>
</gene>
<dbReference type="Proteomes" id="UP000177082">
    <property type="component" value="Unassembled WGS sequence"/>
</dbReference>
<dbReference type="EMBL" id="MGHF01000014">
    <property type="protein sequence ID" value="OGM63539.1"/>
    <property type="molecule type" value="Genomic_DNA"/>
</dbReference>
<dbReference type="STRING" id="1802519.A2961_01065"/>
<keyword evidence="1" id="KW-0472">Membrane</keyword>
<name>A0A1F8BIN3_9BACT</name>
<sequence>METLTFILDSSNFPHYFKIFAVLIIISFGGIAVFSLIYNTKNKFIIVGGGSILGFLIFLLLLGSFSYFFKGEIGVRIIFLLYILISTFAFTRNKNFYRHLFNLKLSISSILIIGSVFVNLSLLFLFIRDVILGSSAPLYWGVALSFAKGNYPTVLPWQPESITAYHQGSLMVMGAMQSLTNIHISIIHSFLSFYLISSIFLFLTEVAREKTRSLFCLLPGLTATVLIGGPIIFYGNAAKFAQTVINFPLLTPYAWQQANYFLDYSSFSLWLGTGVTSLHTLVYNIYHSSAWAAFLFFIYALVFRWKKNSLQDYAFFTTLSVLTLSLEETLFILR</sequence>
<feature type="transmembrane region" description="Helical" evidence="1">
    <location>
        <begin position="215"/>
        <end position="234"/>
    </location>
</feature>
<feature type="transmembrane region" description="Helical" evidence="1">
    <location>
        <begin position="103"/>
        <end position="127"/>
    </location>
</feature>
<protein>
    <submittedName>
        <fullName evidence="2">Uncharacterized protein</fullName>
    </submittedName>
</protein>
<keyword evidence="1" id="KW-0812">Transmembrane</keyword>
<evidence type="ECO:0000256" key="1">
    <source>
        <dbReference type="SAM" id="Phobius"/>
    </source>
</evidence>
<accession>A0A1F8BIN3</accession>
<keyword evidence="1" id="KW-1133">Transmembrane helix</keyword>
<organism evidence="2 3">
    <name type="scientific">Candidatus Woesebacteria bacterium RIFCSPLOWO2_01_FULL_39_21</name>
    <dbReference type="NCBI Taxonomy" id="1802519"/>
    <lineage>
        <taxon>Bacteria</taxon>
        <taxon>Candidatus Woeseibacteriota</taxon>
    </lineage>
</organism>
<evidence type="ECO:0000313" key="3">
    <source>
        <dbReference type="Proteomes" id="UP000177082"/>
    </source>
</evidence>
<feature type="transmembrane region" description="Helical" evidence="1">
    <location>
        <begin position="16"/>
        <end position="37"/>
    </location>
</feature>
<proteinExistence type="predicted"/>
<reference evidence="2 3" key="1">
    <citation type="journal article" date="2016" name="Nat. Commun.">
        <title>Thousands of microbial genomes shed light on interconnected biogeochemical processes in an aquifer system.</title>
        <authorList>
            <person name="Anantharaman K."/>
            <person name="Brown C.T."/>
            <person name="Hug L.A."/>
            <person name="Sharon I."/>
            <person name="Castelle C.J."/>
            <person name="Probst A.J."/>
            <person name="Thomas B.C."/>
            <person name="Singh A."/>
            <person name="Wilkins M.J."/>
            <person name="Karaoz U."/>
            <person name="Brodie E.L."/>
            <person name="Williams K.H."/>
            <person name="Hubbard S.S."/>
            <person name="Banfield J.F."/>
        </authorList>
    </citation>
    <scope>NUCLEOTIDE SEQUENCE [LARGE SCALE GENOMIC DNA]</scope>
</reference>
<feature type="transmembrane region" description="Helical" evidence="1">
    <location>
        <begin position="73"/>
        <end position="91"/>
    </location>
</feature>
<dbReference type="AlphaFoldDB" id="A0A1F8BIN3"/>
<feature type="transmembrane region" description="Helical" evidence="1">
    <location>
        <begin position="44"/>
        <end position="67"/>
    </location>
</feature>
<feature type="transmembrane region" description="Helical" evidence="1">
    <location>
        <begin position="182"/>
        <end position="203"/>
    </location>
</feature>
<evidence type="ECO:0000313" key="2">
    <source>
        <dbReference type="EMBL" id="OGM63539.1"/>
    </source>
</evidence>
<comment type="caution">
    <text evidence="2">The sequence shown here is derived from an EMBL/GenBank/DDBJ whole genome shotgun (WGS) entry which is preliminary data.</text>
</comment>
<feature type="transmembrane region" description="Helical" evidence="1">
    <location>
        <begin position="281"/>
        <end position="301"/>
    </location>
</feature>